<dbReference type="Proteomes" id="UP001144323">
    <property type="component" value="Unassembled WGS sequence"/>
</dbReference>
<feature type="transmembrane region" description="Helical" evidence="1">
    <location>
        <begin position="21"/>
        <end position="39"/>
    </location>
</feature>
<keyword evidence="1" id="KW-1133">Transmembrane helix</keyword>
<evidence type="ECO:0000313" key="3">
    <source>
        <dbReference type="Proteomes" id="UP001144323"/>
    </source>
</evidence>
<protein>
    <submittedName>
        <fullName evidence="2">Uncharacterized protein</fullName>
    </submittedName>
</protein>
<proteinExistence type="predicted"/>
<gene>
    <name evidence="2" type="ORF">LMG27198_37520</name>
</gene>
<comment type="caution">
    <text evidence="2">The sequence shown here is derived from an EMBL/GenBank/DDBJ whole genome shotgun (WGS) entry which is preliminary data.</text>
</comment>
<keyword evidence="1" id="KW-0812">Transmembrane</keyword>
<evidence type="ECO:0000313" key="2">
    <source>
        <dbReference type="EMBL" id="GLI94760.1"/>
    </source>
</evidence>
<reference evidence="2" key="1">
    <citation type="journal article" date="2023" name="Int. J. Syst. Evol. Microbiol.">
        <title>Methylocystis iwaonis sp. nov., a type II methane-oxidizing bacterium from surface soil of a rice paddy field in Japan, and emended description of the genus Methylocystis (ex Whittenbury et al. 1970) Bowman et al. 1993.</title>
        <authorList>
            <person name="Kaise H."/>
            <person name="Sawadogo J.B."/>
            <person name="Alam M.S."/>
            <person name="Ueno C."/>
            <person name="Dianou D."/>
            <person name="Shinjo R."/>
            <person name="Asakawa S."/>
        </authorList>
    </citation>
    <scope>NUCLEOTIDE SEQUENCE</scope>
    <source>
        <strain evidence="2">LMG27198</strain>
    </source>
</reference>
<evidence type="ECO:0000256" key="1">
    <source>
        <dbReference type="SAM" id="Phobius"/>
    </source>
</evidence>
<organism evidence="2 3">
    <name type="scientific">Methylocystis echinoides</name>
    <dbReference type="NCBI Taxonomy" id="29468"/>
    <lineage>
        <taxon>Bacteria</taxon>
        <taxon>Pseudomonadati</taxon>
        <taxon>Pseudomonadota</taxon>
        <taxon>Alphaproteobacteria</taxon>
        <taxon>Hyphomicrobiales</taxon>
        <taxon>Methylocystaceae</taxon>
        <taxon>Methylocystis</taxon>
    </lineage>
</organism>
<accession>A0A9W6LTI1</accession>
<name>A0A9W6LTI1_9HYPH</name>
<sequence length="66" mass="7069">MSDSSYYPPLHGESARRQFRVSLFMVIALALAALLAGFVTPSGWTKSASARAHDDGFVGRLVAQGE</sequence>
<keyword evidence="1" id="KW-0472">Membrane</keyword>
<dbReference type="AlphaFoldDB" id="A0A9W6LTI1"/>
<keyword evidence="3" id="KW-1185">Reference proteome</keyword>
<dbReference type="EMBL" id="BSEC01000001">
    <property type="protein sequence ID" value="GLI94760.1"/>
    <property type="molecule type" value="Genomic_DNA"/>
</dbReference>
<dbReference type="RefSeq" id="WP_281804938.1">
    <property type="nucleotide sequence ID" value="NZ_BSEC01000001.1"/>
</dbReference>